<organism evidence="2 3">
    <name type="scientific">Pseudaminobacter soli</name>
    <name type="common">ex Zhang et al. 2022</name>
    <dbReference type="NCBI Taxonomy" id="2831468"/>
    <lineage>
        <taxon>Bacteria</taxon>
        <taxon>Pseudomonadati</taxon>
        <taxon>Pseudomonadota</taxon>
        <taxon>Alphaproteobacteria</taxon>
        <taxon>Hyphomicrobiales</taxon>
        <taxon>Phyllobacteriaceae</taxon>
        <taxon>Pseudaminobacter</taxon>
    </lineage>
</organism>
<gene>
    <name evidence="2" type="ORF">KEU06_27195</name>
</gene>
<proteinExistence type="predicted"/>
<dbReference type="RefSeq" id="WP_188257831.1">
    <property type="nucleotide sequence ID" value="NZ_JABVCF010000022.1"/>
</dbReference>
<evidence type="ECO:0000313" key="2">
    <source>
        <dbReference type="EMBL" id="MBS3652282.1"/>
    </source>
</evidence>
<comment type="caution">
    <text evidence="2">The sequence shown here is derived from an EMBL/GenBank/DDBJ whole genome shotgun (WGS) entry which is preliminary data.</text>
</comment>
<dbReference type="EMBL" id="JAGWCR010000022">
    <property type="protein sequence ID" value="MBS3652282.1"/>
    <property type="molecule type" value="Genomic_DNA"/>
</dbReference>
<accession>A0A942E3G0</accession>
<evidence type="ECO:0000313" key="3">
    <source>
        <dbReference type="Proteomes" id="UP000680348"/>
    </source>
</evidence>
<dbReference type="AlphaFoldDB" id="A0A942E3G0"/>
<feature type="compositionally biased region" description="Low complexity" evidence="1">
    <location>
        <begin position="285"/>
        <end position="305"/>
    </location>
</feature>
<dbReference type="Proteomes" id="UP000680348">
    <property type="component" value="Unassembled WGS sequence"/>
</dbReference>
<sequence>MTDETSHEYRLFKRREKAATAGRRLPTEEELLPGMCFYRNDLCEDLREFGDRLARCLRKRKRSDLAPLVACLEELTVEPSKHGVVALEAALNAVEDTAGLSIEAARRRCLVYRAGFGDPDATAAISGEMALLAFEDLKSSDNPRMLWRALSCAAHSRDLAEDQRGGFYGRSPRGLELRYELSRYSYPFKSAIERLKPEAKKEVAARSDANPAVENEERSVSGDAPPAGTVVVLGEIGNASVSQGKQVPKEFEAIDGRPLPLPATPDLAACDRDWCRNSPTPARLSTRSSKDSSGGSTSGSGRPFW</sequence>
<keyword evidence="3" id="KW-1185">Reference proteome</keyword>
<reference evidence="2" key="1">
    <citation type="submission" date="2021-04" db="EMBL/GenBank/DDBJ databases">
        <title>Pseudaminobacter soli sp. nov., isolated from paddy soil contaminated by heavy metals.</title>
        <authorList>
            <person name="Zhang K."/>
        </authorList>
    </citation>
    <scope>NUCLEOTIDE SEQUENCE</scope>
    <source>
        <strain evidence="2">19-2017</strain>
    </source>
</reference>
<name>A0A942E3G0_9HYPH</name>
<feature type="region of interest" description="Disordered" evidence="1">
    <location>
        <begin position="253"/>
        <end position="305"/>
    </location>
</feature>
<feature type="region of interest" description="Disordered" evidence="1">
    <location>
        <begin position="202"/>
        <end position="226"/>
    </location>
</feature>
<protein>
    <submittedName>
        <fullName evidence="2">Uncharacterized protein</fullName>
    </submittedName>
</protein>
<evidence type="ECO:0000256" key="1">
    <source>
        <dbReference type="SAM" id="MobiDB-lite"/>
    </source>
</evidence>